<evidence type="ECO:0000313" key="1">
    <source>
        <dbReference type="EMBL" id="ACA69166.1"/>
    </source>
</evidence>
<dbReference type="KEGG" id="ypy:YPK_2892"/>
<sequence>MQQMVMGVMGVMDLIVVMVETEEMQEPTVMETAGMVVREVITGEMGDEGEMEMVLEMVVAVVMLDGEGEVEDQAVEVALAAKMVLPVRVRPDKRRLIPANYPFH</sequence>
<gene>
    <name evidence="1" type="ordered locus">YPK_2892</name>
</gene>
<accession>A0A0H3B619</accession>
<reference evidence="1" key="1">
    <citation type="submission" date="2008-02" db="EMBL/GenBank/DDBJ databases">
        <title>Complete sequence of Yersinia pseudotuberculosis YPIII.</title>
        <authorList>
            <consortium name="US DOE Joint Genome Institute"/>
            <person name="Challacombe J.F."/>
            <person name="Bruce D."/>
            <person name="Detter J.C."/>
            <person name="Green L."/>
            <person name="Land M."/>
            <person name="Munk C."/>
            <person name="Lindler L.E."/>
            <person name="Nikolich M.P."/>
            <person name="Brettin T."/>
        </authorList>
    </citation>
    <scope>NUCLEOTIDE SEQUENCE</scope>
    <source>
        <strain evidence="1">YPIII</strain>
    </source>
</reference>
<dbReference type="GeneID" id="49786707"/>
<protein>
    <submittedName>
        <fullName evidence="1">Uncharacterized protein</fullName>
    </submittedName>
</protein>
<name>A0A0H3B619_YERPY</name>
<organism evidence="1">
    <name type="scientific">Yersinia pseudotuberculosis serotype O:3 (strain YPIII)</name>
    <dbReference type="NCBI Taxonomy" id="502800"/>
    <lineage>
        <taxon>Bacteria</taxon>
        <taxon>Pseudomonadati</taxon>
        <taxon>Pseudomonadota</taxon>
        <taxon>Gammaproteobacteria</taxon>
        <taxon>Enterobacterales</taxon>
        <taxon>Yersiniaceae</taxon>
        <taxon>Yersinia</taxon>
    </lineage>
</organism>
<proteinExistence type="predicted"/>
<dbReference type="PATRIC" id="fig|502800.11.peg.3611"/>
<dbReference type="RefSeq" id="WP_012304359.1">
    <property type="nucleotide sequence ID" value="NZ_CP009792.1"/>
</dbReference>
<dbReference type="AlphaFoldDB" id="A0A0H3B619"/>
<dbReference type="EMBL" id="CP000950">
    <property type="protein sequence ID" value="ACA69166.1"/>
    <property type="molecule type" value="Genomic_DNA"/>
</dbReference>